<comment type="caution">
    <text evidence="2">The sequence shown here is derived from an EMBL/GenBank/DDBJ whole genome shotgun (WGS) entry which is preliminary data.</text>
</comment>
<sequence length="127" mass="13587">MGSQQILLIALGIILVALTIFAGYGIAKDYLENTNREQLISTIYDIGLLAQQYSKKDVKAGGGGGTFNGWIIPAQLRSTESGTFNAFVSQDKVNLTAVGKEIGMNGITNVRVNAIVDVNEIKIIVVN</sequence>
<keyword evidence="3" id="KW-1185">Reference proteome</keyword>
<protein>
    <submittedName>
        <fullName evidence="2">Uncharacterized protein</fullName>
    </submittedName>
</protein>
<evidence type="ECO:0000313" key="2">
    <source>
        <dbReference type="EMBL" id="MDF1611639.1"/>
    </source>
</evidence>
<reference evidence="2" key="1">
    <citation type="submission" date="2023-03" db="EMBL/GenBank/DDBJ databases">
        <title>Stygiobacter electus gen. nov., sp. nov., facultatively anaerobic thermotolerant bacterium of the class Ignavibacteria from a well of Yessentuki mineral water deposit.</title>
        <authorList>
            <person name="Podosokorskaya O.A."/>
            <person name="Elcheninov A.G."/>
            <person name="Petrova N.F."/>
            <person name="Zavarzina D.G."/>
            <person name="Kublanov I.V."/>
            <person name="Merkel A.Y."/>
        </authorList>
    </citation>
    <scope>NUCLEOTIDE SEQUENCE</scope>
    <source>
        <strain evidence="2">09-Me</strain>
    </source>
</reference>
<keyword evidence="1" id="KW-0472">Membrane</keyword>
<evidence type="ECO:0000256" key="1">
    <source>
        <dbReference type="SAM" id="Phobius"/>
    </source>
</evidence>
<dbReference type="AlphaFoldDB" id="A0AAE3NZL5"/>
<evidence type="ECO:0000313" key="3">
    <source>
        <dbReference type="Proteomes" id="UP001221302"/>
    </source>
</evidence>
<accession>A0AAE3NZL5</accession>
<dbReference type="EMBL" id="JARGDL010000005">
    <property type="protein sequence ID" value="MDF1611639.1"/>
    <property type="molecule type" value="Genomic_DNA"/>
</dbReference>
<gene>
    <name evidence="2" type="ORF">P0M35_05730</name>
</gene>
<keyword evidence="1" id="KW-1133">Transmembrane helix</keyword>
<organism evidence="2 3">
    <name type="scientific">Stygiobacter electus</name>
    <dbReference type="NCBI Taxonomy" id="3032292"/>
    <lineage>
        <taxon>Bacteria</taxon>
        <taxon>Pseudomonadati</taxon>
        <taxon>Ignavibacteriota</taxon>
        <taxon>Ignavibacteria</taxon>
        <taxon>Ignavibacteriales</taxon>
        <taxon>Melioribacteraceae</taxon>
        <taxon>Stygiobacter</taxon>
    </lineage>
</organism>
<dbReference type="Proteomes" id="UP001221302">
    <property type="component" value="Unassembled WGS sequence"/>
</dbReference>
<proteinExistence type="predicted"/>
<keyword evidence="1" id="KW-0812">Transmembrane</keyword>
<name>A0AAE3NZL5_9BACT</name>
<feature type="transmembrane region" description="Helical" evidence="1">
    <location>
        <begin position="6"/>
        <end position="27"/>
    </location>
</feature>
<dbReference type="RefSeq" id="WP_321535406.1">
    <property type="nucleotide sequence ID" value="NZ_JARGDL010000005.1"/>
</dbReference>